<proteinExistence type="predicted"/>
<organism evidence="1 2">
    <name type="scientific">Enterocloster alcoholdehydrogenati</name>
    <dbReference type="NCBI Taxonomy" id="2547410"/>
    <lineage>
        <taxon>Bacteria</taxon>
        <taxon>Bacillati</taxon>
        <taxon>Bacillota</taxon>
        <taxon>Clostridia</taxon>
        <taxon>Lachnospirales</taxon>
        <taxon>Lachnospiraceae</taxon>
        <taxon>Enterocloster</taxon>
    </lineage>
</organism>
<evidence type="ECO:0000313" key="2">
    <source>
        <dbReference type="Proteomes" id="UP001600894"/>
    </source>
</evidence>
<dbReference type="EMBL" id="BAABXL010000001">
    <property type="protein sequence ID" value="GAA6270614.1"/>
    <property type="molecule type" value="Genomic_DNA"/>
</dbReference>
<sequence>MNRLIRFCAIAGLIFLLSGLAISSIASAAGGISWSRLRPHHMEWVLDRLDDCI</sequence>
<keyword evidence="2" id="KW-1185">Reference proteome</keyword>
<protein>
    <submittedName>
        <fullName evidence="1">Uncharacterized protein</fullName>
    </submittedName>
</protein>
<gene>
    <name evidence="1" type="ORF">F130042H8_36740</name>
</gene>
<dbReference type="RefSeq" id="WP_176255216.1">
    <property type="nucleotide sequence ID" value="NZ_BAABXL010000001.1"/>
</dbReference>
<reference evidence="1 2" key="1">
    <citation type="submission" date="2024-04" db="EMBL/GenBank/DDBJ databases">
        <title>Defined microbial consortia suppress multidrug-resistant proinflammatory Enterobacteriaceae via ecological control.</title>
        <authorList>
            <person name="Furuichi M."/>
            <person name="Kawaguchi T."/>
            <person name="Pust M."/>
            <person name="Yasuma K."/>
            <person name="Plichta D."/>
            <person name="Hasegawa N."/>
            <person name="Ohya T."/>
            <person name="Bhattarai S."/>
            <person name="Sasajima S."/>
            <person name="Aoto Y."/>
            <person name="Tuganbaev T."/>
            <person name="Yaginuma M."/>
            <person name="Ueda M."/>
            <person name="Okahashi N."/>
            <person name="Amafuji K."/>
            <person name="Kiridooshi Y."/>
            <person name="Sugita K."/>
            <person name="Strazar M."/>
            <person name="Skelly A."/>
            <person name="Suda W."/>
            <person name="Hattori M."/>
            <person name="Nakamoto N."/>
            <person name="Caballero S."/>
            <person name="Norman J."/>
            <person name="Olle B."/>
            <person name="Tanoue T."/>
            <person name="Arita M."/>
            <person name="Bucci V."/>
            <person name="Atarashi K."/>
            <person name="Xavier R."/>
            <person name="Honda K."/>
        </authorList>
    </citation>
    <scope>NUCLEOTIDE SEQUENCE [LARGE SCALE GENOMIC DNA]</scope>
    <source>
        <strain evidence="2">f13</strain>
    </source>
</reference>
<comment type="caution">
    <text evidence="1">The sequence shown here is derived from an EMBL/GenBank/DDBJ whole genome shotgun (WGS) entry which is preliminary data.</text>
</comment>
<dbReference type="Proteomes" id="UP001600894">
    <property type="component" value="Unassembled WGS sequence"/>
</dbReference>
<name>A0ABQ0B2V2_9FIRM</name>
<evidence type="ECO:0000313" key="1">
    <source>
        <dbReference type="EMBL" id="GAA6270614.1"/>
    </source>
</evidence>
<accession>A0ABQ0B2V2</accession>